<accession>A0A2S4MKC4</accession>
<dbReference type="AlphaFoldDB" id="A0A2S4MKC4"/>
<comment type="caution">
    <text evidence="1">The sequence shown here is derived from an EMBL/GenBank/DDBJ whole genome shotgun (WGS) entry which is preliminary data.</text>
</comment>
<reference evidence="1 2" key="1">
    <citation type="submission" date="2018-01" db="EMBL/GenBank/DDBJ databases">
        <title>Genomic Encyclopedia of Type Strains, Phase III (KMG-III): the genomes of soil and plant-associated and newly described type strains.</title>
        <authorList>
            <person name="Whitman W."/>
        </authorList>
    </citation>
    <scope>NUCLEOTIDE SEQUENCE [LARGE SCALE GENOMIC DNA]</scope>
    <source>
        <strain evidence="1 2">1131</strain>
    </source>
</reference>
<evidence type="ECO:0000313" key="1">
    <source>
        <dbReference type="EMBL" id="POR55121.1"/>
    </source>
</evidence>
<gene>
    <name evidence="1" type="ORF">CYD53_1024</name>
</gene>
<evidence type="ECO:0000313" key="2">
    <source>
        <dbReference type="Proteomes" id="UP000236919"/>
    </source>
</evidence>
<dbReference type="EMBL" id="PQFZ01000002">
    <property type="protein sequence ID" value="POR55121.1"/>
    <property type="molecule type" value="Genomic_DNA"/>
</dbReference>
<dbReference type="RefSeq" id="WP_103716692.1">
    <property type="nucleotide sequence ID" value="NZ_PQFZ01000002.1"/>
</dbReference>
<proteinExistence type="predicted"/>
<protein>
    <submittedName>
        <fullName evidence="1">Uncharacterized protein</fullName>
    </submittedName>
</protein>
<dbReference type="OrthoDB" id="8163945at2"/>
<organism evidence="1 2">
    <name type="scientific">Bosea psychrotolerans</name>
    <dbReference type="NCBI Taxonomy" id="1871628"/>
    <lineage>
        <taxon>Bacteria</taxon>
        <taxon>Pseudomonadati</taxon>
        <taxon>Pseudomonadota</taxon>
        <taxon>Alphaproteobacteria</taxon>
        <taxon>Hyphomicrobiales</taxon>
        <taxon>Boseaceae</taxon>
        <taxon>Bosea</taxon>
    </lineage>
</organism>
<dbReference type="Proteomes" id="UP000236919">
    <property type="component" value="Unassembled WGS sequence"/>
</dbReference>
<name>A0A2S4MKC4_9HYPH</name>
<sequence length="78" mass="8865">MVQRSKRSLSPEEAREMQAKLKAFHHEVRKWCGEIPIGSTLYVALDALNSSLILTDRQFNAAIDGVRFQRHAGERGLE</sequence>
<keyword evidence="2" id="KW-1185">Reference proteome</keyword>